<sequence>MHIRRVVTGHDNSGRSVLLSDGTPPRTVAFQSIPGHAFAQVWTTAPSPVLPAASGDPTVGQTTLLPPVGGTSLLIVTFPPDSTMSASGFDPVAAGEECVARMPDLAQTFEPDCPGMHATDTIDYALVLSGEVWLEVDDGDDTVLRPMDVAVQQGTRHAWRNKSDAPATVAFFMVGASRT</sequence>
<keyword evidence="3" id="KW-1185">Reference proteome</keyword>
<proteinExistence type="predicted"/>
<name>A0A2N7W6J9_9BURK</name>
<reference evidence="2 3" key="1">
    <citation type="submission" date="2018-01" db="EMBL/GenBank/DDBJ databases">
        <title>Whole genome analyses suggest that Burkholderia sensu lato contains two further novel genera in the rhizoxinica-symbiotica group Mycetohabitans gen. nov., and Trinickia gen. nov.: implications for the evolution of diazotrophy and nodulation in the Burkholderiaceae.</title>
        <authorList>
            <person name="Estrada-de los Santos P."/>
            <person name="Palmer M."/>
            <person name="Chavez-Ramirez B."/>
            <person name="Beukes C."/>
            <person name="Steenkamp E.T."/>
            <person name="Hirsch A.M."/>
            <person name="Manyaka P."/>
            <person name="Maluk M."/>
            <person name="Lafos M."/>
            <person name="Crook M."/>
            <person name="Gross E."/>
            <person name="Simon M.F."/>
            <person name="Bueno dos Reis Junior F."/>
            <person name="Poole P.S."/>
            <person name="Venter S.N."/>
            <person name="James E.K."/>
        </authorList>
    </citation>
    <scope>NUCLEOTIDE SEQUENCE [LARGE SCALE GENOMIC DNA]</scope>
    <source>
        <strain evidence="2 3">GP25-8</strain>
    </source>
</reference>
<feature type="region of interest" description="Disordered" evidence="1">
    <location>
        <begin position="1"/>
        <end position="20"/>
    </location>
</feature>
<organism evidence="2 3">
    <name type="scientific">Trinickia soli</name>
    <dbReference type="NCBI Taxonomy" id="380675"/>
    <lineage>
        <taxon>Bacteria</taxon>
        <taxon>Pseudomonadati</taxon>
        <taxon>Pseudomonadota</taxon>
        <taxon>Betaproteobacteria</taxon>
        <taxon>Burkholderiales</taxon>
        <taxon>Burkholderiaceae</taxon>
        <taxon>Trinickia</taxon>
    </lineage>
</organism>
<evidence type="ECO:0000313" key="3">
    <source>
        <dbReference type="Proteomes" id="UP000235347"/>
    </source>
</evidence>
<comment type="caution">
    <text evidence="2">The sequence shown here is derived from an EMBL/GenBank/DDBJ whole genome shotgun (WGS) entry which is preliminary data.</text>
</comment>
<dbReference type="InterPro" id="IPR011051">
    <property type="entry name" value="RmlC_Cupin_sf"/>
</dbReference>
<dbReference type="Gene3D" id="2.20.70.150">
    <property type="match status" value="1"/>
</dbReference>
<gene>
    <name evidence="2" type="ORF">C0Z19_12020</name>
</gene>
<dbReference type="InterPro" id="IPR014710">
    <property type="entry name" value="RmlC-like_jellyroll"/>
</dbReference>
<dbReference type="AlphaFoldDB" id="A0A2N7W6J9"/>
<dbReference type="EMBL" id="PNYB01000008">
    <property type="protein sequence ID" value="PMS25030.1"/>
    <property type="molecule type" value="Genomic_DNA"/>
</dbReference>
<evidence type="ECO:0000313" key="2">
    <source>
        <dbReference type="EMBL" id="PMS25030.1"/>
    </source>
</evidence>
<accession>A0A2N7W6J9</accession>
<dbReference type="Gene3D" id="2.60.120.10">
    <property type="entry name" value="Jelly Rolls"/>
    <property type="match status" value="1"/>
</dbReference>
<dbReference type="PANTHER" id="PTHR36156:SF2">
    <property type="entry name" value="CUPIN TYPE-2 DOMAIN-CONTAINING PROTEIN"/>
    <property type="match status" value="1"/>
</dbReference>
<protein>
    <submittedName>
        <fullName evidence="2">Cupin</fullName>
    </submittedName>
</protein>
<dbReference type="CDD" id="cd02231">
    <property type="entry name" value="cupin_BLL6423-like"/>
    <property type="match status" value="1"/>
</dbReference>
<dbReference type="Proteomes" id="UP000235347">
    <property type="component" value="Unassembled WGS sequence"/>
</dbReference>
<dbReference type="PANTHER" id="PTHR36156">
    <property type="entry name" value="SLR2101 PROTEIN"/>
    <property type="match status" value="1"/>
</dbReference>
<dbReference type="SUPFAM" id="SSF51182">
    <property type="entry name" value="RmlC-like cupins"/>
    <property type="match status" value="1"/>
</dbReference>
<evidence type="ECO:0000256" key="1">
    <source>
        <dbReference type="SAM" id="MobiDB-lite"/>
    </source>
</evidence>
<dbReference type="RefSeq" id="WP_102610033.1">
    <property type="nucleotide sequence ID" value="NZ_CADIKD010000002.1"/>
</dbReference>
<dbReference type="InterPro" id="IPR047142">
    <property type="entry name" value="OryJ/VirC-like"/>
</dbReference>